<dbReference type="InterPro" id="IPR050834">
    <property type="entry name" value="Glycosyltransf_2"/>
</dbReference>
<organism evidence="3 4">
    <name type="scientific">Phragmitibacter flavus</name>
    <dbReference type="NCBI Taxonomy" id="2576071"/>
    <lineage>
        <taxon>Bacteria</taxon>
        <taxon>Pseudomonadati</taxon>
        <taxon>Verrucomicrobiota</taxon>
        <taxon>Verrucomicrobiia</taxon>
        <taxon>Verrucomicrobiales</taxon>
        <taxon>Verrucomicrobiaceae</taxon>
        <taxon>Phragmitibacter</taxon>
    </lineage>
</organism>
<feature type="region of interest" description="Disordered" evidence="1">
    <location>
        <begin position="343"/>
        <end position="373"/>
    </location>
</feature>
<dbReference type="Proteomes" id="UP000306196">
    <property type="component" value="Unassembled WGS sequence"/>
</dbReference>
<protein>
    <submittedName>
        <fullName evidence="3">Glycosyltransferase family 2 protein</fullName>
    </submittedName>
</protein>
<dbReference type="EMBL" id="VAUV01000014">
    <property type="protein sequence ID" value="TLD69284.1"/>
    <property type="molecule type" value="Genomic_DNA"/>
</dbReference>
<accession>A0A5R8KAG2</accession>
<dbReference type="CDD" id="cd00761">
    <property type="entry name" value="Glyco_tranf_GTA_type"/>
    <property type="match status" value="1"/>
</dbReference>
<dbReference type="InterPro" id="IPR029044">
    <property type="entry name" value="Nucleotide-diphossugar_trans"/>
</dbReference>
<gene>
    <name evidence="3" type="ORF">FEM03_18095</name>
</gene>
<keyword evidence="4" id="KW-1185">Reference proteome</keyword>
<dbReference type="SUPFAM" id="SSF53448">
    <property type="entry name" value="Nucleotide-diphospho-sugar transferases"/>
    <property type="match status" value="1"/>
</dbReference>
<dbReference type="PANTHER" id="PTHR43685:SF2">
    <property type="entry name" value="GLYCOSYLTRANSFERASE 2-LIKE DOMAIN-CONTAINING PROTEIN"/>
    <property type="match status" value="1"/>
</dbReference>
<dbReference type="GO" id="GO:0044010">
    <property type="term" value="P:single-species biofilm formation"/>
    <property type="evidence" value="ECO:0007669"/>
    <property type="project" value="TreeGrafter"/>
</dbReference>
<dbReference type="Pfam" id="PF00535">
    <property type="entry name" value="Glycos_transf_2"/>
    <property type="match status" value="1"/>
</dbReference>
<proteinExistence type="predicted"/>
<dbReference type="OrthoDB" id="9770201at2"/>
<evidence type="ECO:0000259" key="2">
    <source>
        <dbReference type="Pfam" id="PF00535"/>
    </source>
</evidence>
<feature type="domain" description="Glycosyltransferase 2-like" evidence="2">
    <location>
        <begin position="18"/>
        <end position="174"/>
    </location>
</feature>
<dbReference type="PANTHER" id="PTHR43685">
    <property type="entry name" value="GLYCOSYLTRANSFERASE"/>
    <property type="match status" value="1"/>
</dbReference>
<comment type="caution">
    <text evidence="3">The sequence shown here is derived from an EMBL/GenBank/DDBJ whole genome shotgun (WGS) entry which is preliminary data.</text>
</comment>
<dbReference type="AlphaFoldDB" id="A0A5R8KAG2"/>
<sequence length="373" mass="41916">MLFVRLFMDDGGRWPLVSVVIPAHNAEETIGATLESVLGQSYGNFEVIVVDDGSTDGTAGLVEEVALRDVRVRLVRQVRGGVAAARNAGIERTSGVYVAPIDADDVWHPQRLELHVAALEREGEDTGVVYSPYYRIDALGRERSRSYLYYEKGDVFELQLATNLVGNGSGMMMRAACLESVGCYDTSLHEAGAQGCEDYLLQLKLAHQFKFVCVPQYLIGYRSHRRNMSRNGVRMARSQVLMYRHVQERYGASGDYFDRGYGNTLSMLTLRVCRASGAVAGFRELKANLQSWRQFWYFMRSTVEVFVVKFQKLVMPGIFYWAEGWMRLRHERRALKQYEEDLAGRGEAGQRVARRESGDVSAGAQGSEIAGKD</sequence>
<evidence type="ECO:0000313" key="3">
    <source>
        <dbReference type="EMBL" id="TLD69284.1"/>
    </source>
</evidence>
<evidence type="ECO:0000256" key="1">
    <source>
        <dbReference type="SAM" id="MobiDB-lite"/>
    </source>
</evidence>
<dbReference type="InterPro" id="IPR001173">
    <property type="entry name" value="Glyco_trans_2-like"/>
</dbReference>
<dbReference type="Gene3D" id="3.90.550.10">
    <property type="entry name" value="Spore Coat Polysaccharide Biosynthesis Protein SpsA, Chain A"/>
    <property type="match status" value="1"/>
</dbReference>
<reference evidence="3 4" key="1">
    <citation type="submission" date="2019-05" db="EMBL/GenBank/DDBJ databases">
        <title>Verrucobacter flavum gen. nov., sp. nov. a new member of the family Verrucomicrobiaceae.</title>
        <authorList>
            <person name="Szuroczki S."/>
            <person name="Abbaszade G."/>
            <person name="Szabo A."/>
            <person name="Felfoldi T."/>
            <person name="Schumann P."/>
            <person name="Boka K."/>
            <person name="Keki Z."/>
            <person name="Toumi M."/>
            <person name="Toth E."/>
        </authorList>
    </citation>
    <scope>NUCLEOTIDE SEQUENCE [LARGE SCALE GENOMIC DNA]</scope>
    <source>
        <strain evidence="3 4">MG-N-17</strain>
    </source>
</reference>
<dbReference type="RefSeq" id="WP_138087699.1">
    <property type="nucleotide sequence ID" value="NZ_VAUV01000014.1"/>
</dbReference>
<dbReference type="GO" id="GO:0016740">
    <property type="term" value="F:transferase activity"/>
    <property type="evidence" value="ECO:0007669"/>
    <property type="project" value="UniProtKB-KW"/>
</dbReference>
<keyword evidence="3" id="KW-0808">Transferase</keyword>
<evidence type="ECO:0000313" key="4">
    <source>
        <dbReference type="Proteomes" id="UP000306196"/>
    </source>
</evidence>
<name>A0A5R8KAG2_9BACT</name>